<dbReference type="PROSITE" id="PS51929">
    <property type="entry name" value="COV_N_CTD"/>
    <property type="match status" value="1"/>
</dbReference>
<evidence type="ECO:0000313" key="14">
    <source>
        <dbReference type="EMBL" id="XDG24491.1"/>
    </source>
</evidence>
<keyword evidence="7 10" id="KW-0543">Viral nucleoprotein</keyword>
<comment type="subcellular location">
    <subcellularLocation>
        <location evidence="1">Host cell</location>
    </subcellularLocation>
</comment>
<evidence type="ECO:0000256" key="9">
    <source>
        <dbReference type="ARBA" id="ARBA00023274"/>
    </source>
</evidence>
<evidence type="ECO:0000256" key="7">
    <source>
        <dbReference type="ARBA" id="ARBA00023086"/>
    </source>
</evidence>
<dbReference type="GO" id="GO:1990904">
    <property type="term" value="C:ribonucleoprotein complex"/>
    <property type="evidence" value="ECO:0007669"/>
    <property type="project" value="UniProtKB-KW"/>
</dbReference>
<keyword evidence="3" id="KW-0013">ADP-ribosylation</keyword>
<feature type="compositionally biased region" description="Basic and acidic residues" evidence="11">
    <location>
        <begin position="300"/>
        <end position="330"/>
    </location>
</feature>
<evidence type="ECO:0000256" key="5">
    <source>
        <dbReference type="ARBA" id="ARBA00022884"/>
    </source>
</evidence>
<dbReference type="PIRSF" id="PIRSF003888">
    <property type="entry name" value="Corona_nucleocap"/>
    <property type="match status" value="1"/>
</dbReference>
<dbReference type="InterPro" id="IPR001218">
    <property type="entry name" value="Nucleocap_CoV"/>
</dbReference>
<dbReference type="GO" id="GO:0003723">
    <property type="term" value="F:RNA binding"/>
    <property type="evidence" value="ECO:0007669"/>
    <property type="project" value="UniProtKB-UniRule"/>
</dbReference>
<dbReference type="InterPro" id="IPR037179">
    <property type="entry name" value="Nucleocapsid_C"/>
</dbReference>
<evidence type="ECO:0000256" key="10">
    <source>
        <dbReference type="PROSITE-ProRule" id="PRU01276"/>
    </source>
</evidence>
<keyword evidence="5 10" id="KW-0694">RNA-binding</keyword>
<evidence type="ECO:0000256" key="1">
    <source>
        <dbReference type="ARBA" id="ARBA00004340"/>
    </source>
</evidence>
<proteinExistence type="predicted"/>
<keyword evidence="8" id="KW-0804">Transcription</keyword>
<evidence type="ECO:0000256" key="6">
    <source>
        <dbReference type="ARBA" id="ARBA00023015"/>
    </source>
</evidence>
<feature type="region of interest" description="Disordered" evidence="11">
    <location>
        <begin position="280"/>
        <end position="342"/>
    </location>
</feature>
<feature type="compositionally biased region" description="Polar residues" evidence="11">
    <location>
        <begin position="144"/>
        <end position="153"/>
    </location>
</feature>
<dbReference type="PROSITE" id="PS51928">
    <property type="entry name" value="COV_N_NTD"/>
    <property type="match status" value="1"/>
</dbReference>
<dbReference type="SUPFAM" id="SSF103068">
    <property type="entry name" value="Nucleocapsid protein dimerization domain"/>
    <property type="match status" value="1"/>
</dbReference>
<dbReference type="GO" id="GO:0019013">
    <property type="term" value="C:viral nucleocapsid"/>
    <property type="evidence" value="ECO:0007669"/>
    <property type="project" value="UniProtKB-UniRule"/>
</dbReference>
<evidence type="ECO:0000259" key="13">
    <source>
        <dbReference type="PROSITE" id="PS51929"/>
    </source>
</evidence>
<dbReference type="InterPro" id="IPR037195">
    <property type="entry name" value="Nucleocapsid_N"/>
</dbReference>
<keyword evidence="2" id="KW-0597">Phosphoprotein</keyword>
<dbReference type="SUPFAM" id="SSF110304">
    <property type="entry name" value="Coronavirus RNA-binding domain"/>
    <property type="match status" value="1"/>
</dbReference>
<evidence type="ECO:0000256" key="8">
    <source>
        <dbReference type="ARBA" id="ARBA00023163"/>
    </source>
</evidence>
<keyword evidence="4 10" id="KW-0946">Virion</keyword>
<evidence type="ECO:0000256" key="3">
    <source>
        <dbReference type="ARBA" id="ARBA00022765"/>
    </source>
</evidence>
<name>A0AB39AFU1_9NIDO</name>
<dbReference type="InterPro" id="IPR044344">
    <property type="entry name" value="N_prot_C_CoV"/>
</dbReference>
<dbReference type="CDD" id="cd21554">
    <property type="entry name" value="CoV_N-NTD"/>
    <property type="match status" value="1"/>
</dbReference>
<sequence length="342" mass="37893">MAVPRVPRADASWFQPIKAQNKKITAPSFKKNGVPVNASLQAADQHGYWLRYNRTKPGGGSIPAAFSFYYTGTGPYATLKFGETPSDRITWVKGPSAVTTNKPKVAKRDPDKHPLLPLTFPPGDGVNTGLRVDPFQNRGRTMDRGSNQRSSSAPVDPGNRNQRARSKSAPSRTNPKTHQIPKRTLTKGKTISQVFGKRTPGGANVGSADTEKAGFTDPRLMCLMRHTPGTQELLLAGHLDHDIQPEGVYLKFTYTTQVKRDSAEYDRVIAALNSVVNQKYDADNLPSQKPKSTKPKPKKEKKERAPPKQQQKEQKQEPQQESEDTKKIQWAEDDTDFAASFS</sequence>
<evidence type="ECO:0000256" key="11">
    <source>
        <dbReference type="SAM" id="MobiDB-lite"/>
    </source>
</evidence>
<organism evidence="14">
    <name type="scientific">Bird deltacoronavirus HKU19</name>
    <dbReference type="NCBI Taxonomy" id="3237952"/>
    <lineage>
        <taxon>Viruses</taxon>
        <taxon>Riboviria</taxon>
        <taxon>Orthornavirae</taxon>
        <taxon>Pisuviricota</taxon>
        <taxon>Pisoniviricetes</taxon>
        <taxon>Nidovirales</taxon>
        <taxon>Cornidovirineae</taxon>
        <taxon>Coronaviridae</taxon>
        <taxon>Orthocoronavirinae</taxon>
        <taxon>Deltacoronavirus</taxon>
    </lineage>
</organism>
<evidence type="ECO:0000256" key="4">
    <source>
        <dbReference type="ARBA" id="ARBA00022844"/>
    </source>
</evidence>
<protein>
    <submittedName>
        <fullName evidence="14">Nucleocapsid protein</fullName>
    </submittedName>
</protein>
<dbReference type="GO" id="GO:0043657">
    <property type="term" value="C:host cell"/>
    <property type="evidence" value="ECO:0007669"/>
    <property type="project" value="UniProtKB-SubCell"/>
</dbReference>
<dbReference type="Pfam" id="PF00937">
    <property type="entry name" value="CoV_nucleocap"/>
    <property type="match status" value="1"/>
</dbReference>
<dbReference type="CDD" id="cd21595">
    <property type="entry name" value="CoV_N-CTD"/>
    <property type="match status" value="1"/>
</dbReference>
<evidence type="ECO:0000256" key="2">
    <source>
        <dbReference type="ARBA" id="ARBA00022553"/>
    </source>
</evidence>
<feature type="region of interest" description="Disordered" evidence="11">
    <location>
        <begin position="100"/>
        <end position="211"/>
    </location>
</feature>
<feature type="domain" description="CoV N CTD" evidence="13">
    <location>
        <begin position="166"/>
        <end position="283"/>
    </location>
</feature>
<keyword evidence="9 10" id="KW-0687">Ribonucleoprotein</keyword>
<keyword evidence="6" id="KW-0805">Transcription regulation</keyword>
<feature type="compositionally biased region" description="Polar residues" evidence="11">
    <location>
        <begin position="168"/>
        <end position="177"/>
    </location>
</feature>
<accession>A0AB39AFU1</accession>
<reference evidence="14" key="1">
    <citation type="submission" date="2024-05" db="EMBL/GenBank/DDBJ databases">
        <title>Avian Migration-Mediated Cross-Species Transmission and Recombination Shaping the Diversity of Gammacoronaviruses and Deltacoronaviruses.</title>
        <authorList>
            <person name="Han Y."/>
            <person name="Xu P."/>
            <person name="Xu Y."/>
            <person name="Wang Y."/>
            <person name="Hu J."/>
            <person name="Ma M."/>
            <person name="Li Z."/>
            <person name="Bo S."/>
            <person name="Zhao C."/>
            <person name="Ji L."/>
            <person name="Yuan Y."/>
            <person name="Zhao W."/>
            <person name="Wang J."/>
            <person name="Jin Q."/>
            <person name="Wu Z."/>
            <person name="He G."/>
        </authorList>
    </citation>
    <scope>NUCLEOTIDE SEQUENCE</scope>
    <source>
        <strain evidence="14">AvNn-DeltaCoV/SH22-SH300</strain>
    </source>
</reference>
<dbReference type="InterPro" id="IPR044345">
    <property type="entry name" value="N_prot_N_CoV"/>
</dbReference>
<feature type="domain" description="CoV N NTD" evidence="12">
    <location>
        <begin position="9"/>
        <end position="134"/>
    </location>
</feature>
<evidence type="ECO:0000259" key="12">
    <source>
        <dbReference type="PROSITE" id="PS51928"/>
    </source>
</evidence>
<dbReference type="EMBL" id="PP845476">
    <property type="protein sequence ID" value="XDG24491.1"/>
    <property type="molecule type" value="Genomic_RNA"/>
</dbReference>